<reference evidence="3" key="1">
    <citation type="journal article" date="2014" name="Int. J. Syst. Evol. Microbiol.">
        <title>Complete genome sequence of Corynebacterium casei LMG S-19264T (=DSM 44701T), isolated from a smear-ripened cheese.</title>
        <authorList>
            <consortium name="US DOE Joint Genome Institute (JGI-PGF)"/>
            <person name="Walter F."/>
            <person name="Albersmeier A."/>
            <person name="Kalinowski J."/>
            <person name="Ruckert C."/>
        </authorList>
    </citation>
    <scope>NUCLEOTIDE SEQUENCE</scope>
    <source>
        <strain evidence="3">JCM 10088</strain>
    </source>
</reference>
<dbReference type="Proteomes" id="UP000610960">
    <property type="component" value="Unassembled WGS sequence"/>
</dbReference>
<organism evidence="3 4">
    <name type="scientific">Thermocladium modestius</name>
    <dbReference type="NCBI Taxonomy" id="62609"/>
    <lineage>
        <taxon>Archaea</taxon>
        <taxon>Thermoproteota</taxon>
        <taxon>Thermoprotei</taxon>
        <taxon>Thermoproteales</taxon>
        <taxon>Thermoproteaceae</taxon>
        <taxon>Thermocladium</taxon>
    </lineage>
</organism>
<feature type="transmembrane region" description="Helical" evidence="1">
    <location>
        <begin position="258"/>
        <end position="275"/>
    </location>
</feature>
<keyword evidence="1" id="KW-0472">Membrane</keyword>
<dbReference type="OrthoDB" id="28892at2157"/>
<dbReference type="GO" id="GO:0016020">
    <property type="term" value="C:membrane"/>
    <property type="evidence" value="ECO:0007669"/>
    <property type="project" value="InterPro"/>
</dbReference>
<evidence type="ECO:0000313" key="4">
    <source>
        <dbReference type="Proteomes" id="UP000610960"/>
    </source>
</evidence>
<feature type="transmembrane region" description="Helical" evidence="1">
    <location>
        <begin position="38"/>
        <end position="63"/>
    </location>
</feature>
<dbReference type="AlphaFoldDB" id="A0A830GW81"/>
<evidence type="ECO:0000313" key="3">
    <source>
        <dbReference type="EMBL" id="GGP19519.1"/>
    </source>
</evidence>
<dbReference type="InterPro" id="IPR000620">
    <property type="entry name" value="EamA_dom"/>
</dbReference>
<dbReference type="RefSeq" id="WP_188595742.1">
    <property type="nucleotide sequence ID" value="NZ_BMNL01000001.1"/>
</dbReference>
<keyword evidence="1" id="KW-0812">Transmembrane</keyword>
<dbReference type="SUPFAM" id="SSF103481">
    <property type="entry name" value="Multidrug resistance efflux transporter EmrE"/>
    <property type="match status" value="1"/>
</dbReference>
<feature type="transmembrane region" description="Helical" evidence="1">
    <location>
        <begin position="141"/>
        <end position="161"/>
    </location>
</feature>
<keyword evidence="4" id="KW-1185">Reference proteome</keyword>
<comment type="caution">
    <text evidence="3">The sequence shown here is derived from an EMBL/GenBank/DDBJ whole genome shotgun (WGS) entry which is preliminary data.</text>
</comment>
<gene>
    <name evidence="3" type="ORF">GCM10007981_03530</name>
</gene>
<keyword evidence="1" id="KW-1133">Transmembrane helix</keyword>
<reference evidence="3" key="2">
    <citation type="submission" date="2020-09" db="EMBL/GenBank/DDBJ databases">
        <authorList>
            <person name="Sun Q."/>
            <person name="Ohkuma M."/>
        </authorList>
    </citation>
    <scope>NUCLEOTIDE SEQUENCE</scope>
    <source>
        <strain evidence="3">JCM 10088</strain>
    </source>
</reference>
<feature type="transmembrane region" description="Helical" evidence="1">
    <location>
        <begin position="181"/>
        <end position="198"/>
    </location>
</feature>
<protein>
    <submittedName>
        <fullName evidence="3">Transporter</fullName>
    </submittedName>
</protein>
<proteinExistence type="predicted"/>
<feature type="transmembrane region" description="Helical" evidence="1">
    <location>
        <begin position="110"/>
        <end position="129"/>
    </location>
</feature>
<dbReference type="Pfam" id="PF00892">
    <property type="entry name" value="EamA"/>
    <property type="match status" value="2"/>
</dbReference>
<evidence type="ECO:0000259" key="2">
    <source>
        <dbReference type="Pfam" id="PF00892"/>
    </source>
</evidence>
<dbReference type="InterPro" id="IPR037185">
    <property type="entry name" value="EmrE-like"/>
</dbReference>
<feature type="domain" description="EamA" evidence="2">
    <location>
        <begin position="143"/>
        <end position="274"/>
    </location>
</feature>
<evidence type="ECO:0000256" key="1">
    <source>
        <dbReference type="SAM" id="Phobius"/>
    </source>
</evidence>
<name>A0A830GW81_9CREN</name>
<feature type="domain" description="EamA" evidence="2">
    <location>
        <begin position="7"/>
        <end position="128"/>
    </location>
</feature>
<dbReference type="EMBL" id="BMNL01000001">
    <property type="protein sequence ID" value="GGP19519.1"/>
    <property type="molecule type" value="Genomic_DNA"/>
</dbReference>
<accession>A0A830GW81</accession>
<sequence length="276" mass="27641">MEDLAPALAAAVIWAYASIAYRDFMVGLGVIRLNVLRMIYASLALLVPSLVLGITPAAAYGAVSGVLSLALGDSLYLRGIKAAGVSTALPAAYSYIVMEQFVAVPLGEPLKPAFLAAAGLVLIGVYLLAGRGGSGGGSGKAVGVAYSLAAAVAWSMGYAAIRVAGMHGLNPVSTAFTRVAAALPVLALASGGGVGGAVKATWRTPLPLIAVLDLGVGSALFAYSSVAVGLAPTVIATGAAPLAAQLFSRAMGRERPTLREYAAAIIVLLAVAISFQ</sequence>